<protein>
    <submittedName>
        <fullName evidence="2">Putative glycosyl transferase</fullName>
    </submittedName>
</protein>
<dbReference type="CDD" id="cd03784">
    <property type="entry name" value="GT1_Gtf-like"/>
    <property type="match status" value="1"/>
</dbReference>
<reference evidence="2 3" key="1">
    <citation type="journal article" date="2014" name="Antonie Van Leeuwenhoek">
        <title>Hyphomonas beringensis sp. nov. and Hyphomonas chukchiensis sp. nov., isolated from surface seawater of the Bering Sea and Chukchi Sea.</title>
        <authorList>
            <person name="Li C."/>
            <person name="Lai Q."/>
            <person name="Li G."/>
            <person name="Dong C."/>
            <person name="Wang J."/>
            <person name="Liao Y."/>
            <person name="Shao Z."/>
        </authorList>
    </citation>
    <scope>NUCLEOTIDE SEQUENCE [LARGE SCALE GENOMIC DNA]</scope>
    <source>
        <strain evidence="2 3">PS728</strain>
    </source>
</reference>
<keyword evidence="2" id="KW-0808">Transferase</keyword>
<dbReference type="STRING" id="1280954.HPO_17165"/>
<dbReference type="PANTHER" id="PTHR48050">
    <property type="entry name" value="STEROL 3-BETA-GLUCOSYLTRANSFERASE"/>
    <property type="match status" value="1"/>
</dbReference>
<dbReference type="GO" id="GO:0016758">
    <property type="term" value="F:hexosyltransferase activity"/>
    <property type="evidence" value="ECO:0007669"/>
    <property type="project" value="UniProtKB-ARBA"/>
</dbReference>
<dbReference type="PATRIC" id="fig|1280954.3.peg.3466"/>
<dbReference type="SUPFAM" id="SSF53756">
    <property type="entry name" value="UDP-Glycosyltransferase/glycogen phosphorylase"/>
    <property type="match status" value="1"/>
</dbReference>
<proteinExistence type="predicted"/>
<dbReference type="OrthoDB" id="9805366at2"/>
<dbReference type="GO" id="GO:0008194">
    <property type="term" value="F:UDP-glycosyltransferase activity"/>
    <property type="evidence" value="ECO:0007669"/>
    <property type="project" value="InterPro"/>
</dbReference>
<dbReference type="InterPro" id="IPR050426">
    <property type="entry name" value="Glycosyltransferase_28"/>
</dbReference>
<name>A0A062VG20_9PROT</name>
<dbReference type="PANTHER" id="PTHR48050:SF13">
    <property type="entry name" value="STEROL 3-BETA-GLUCOSYLTRANSFERASE UGT80A2"/>
    <property type="match status" value="1"/>
</dbReference>
<evidence type="ECO:0000313" key="3">
    <source>
        <dbReference type="Proteomes" id="UP000027100"/>
    </source>
</evidence>
<sequence>MKVSIQTLGSLGDVMPYITTARALMAGGADVTLMAPRDYTATIAAHGVTPAPPPAFSLTEWNVEAEQRGTLTNPVKFFAQWNEMIVPYVDDITAHCLMAAERADIVLGNSICAPARVAAEAHGIPYILSAQQTALSPTWQLPCAMMWHPWHGNWMAPVAYGAVGLAQQMMLQALKGYRRCLGLPVIPKGGTSWHLGQPLPRITSVSPALVASPPSDWKANDYLMPYPSLDIQGPEVLPAAMMDFLQAGAAPIHVGLGSFESDAEHEQISRLMRAIRRLGLRAILSAGLADKLPTDLTEGHLVAGPVPHPALFPLCAGVIHHGGAGTLDTALRAGTPQLIVPDRLDQFWHAVRLREIGVAPPHITGKTTEDEMAARLVSLISPAMTARARSLAPALRARNGAEELAAFTRAETERFQHNAKSRPSG</sequence>
<evidence type="ECO:0000313" key="2">
    <source>
        <dbReference type="EMBL" id="KCZ96977.1"/>
    </source>
</evidence>
<dbReference type="EMBL" id="ARYM01000028">
    <property type="protein sequence ID" value="KCZ96977.1"/>
    <property type="molecule type" value="Genomic_DNA"/>
</dbReference>
<dbReference type="Proteomes" id="UP000027100">
    <property type="component" value="Unassembled WGS sequence"/>
</dbReference>
<dbReference type="GO" id="GO:0017000">
    <property type="term" value="P:antibiotic biosynthetic process"/>
    <property type="evidence" value="ECO:0007669"/>
    <property type="project" value="UniProtKB-ARBA"/>
</dbReference>
<dbReference type="RefSeq" id="WP_035601575.1">
    <property type="nucleotide sequence ID" value="NZ_ARYM01000028.1"/>
</dbReference>
<feature type="domain" description="Erythromycin biosynthesis protein CIII-like C-terminal" evidence="1">
    <location>
        <begin position="302"/>
        <end position="397"/>
    </location>
</feature>
<dbReference type="AlphaFoldDB" id="A0A062VG20"/>
<evidence type="ECO:0000259" key="1">
    <source>
        <dbReference type="Pfam" id="PF06722"/>
    </source>
</evidence>
<accession>A0A062VG20</accession>
<gene>
    <name evidence="2" type="ORF">HPO_17165</name>
</gene>
<dbReference type="FunFam" id="3.40.50.2000:FF:000009">
    <property type="entry name" value="Sterol 3-beta-glucosyltransferase UGT80A2"/>
    <property type="match status" value="1"/>
</dbReference>
<comment type="caution">
    <text evidence="2">The sequence shown here is derived from an EMBL/GenBank/DDBJ whole genome shotgun (WGS) entry which is preliminary data.</text>
</comment>
<dbReference type="eggNOG" id="COG1819">
    <property type="taxonomic scope" value="Bacteria"/>
</dbReference>
<dbReference type="InterPro" id="IPR010610">
    <property type="entry name" value="EryCIII-like_C"/>
</dbReference>
<organism evidence="2 3">
    <name type="scientific">Hyphomonas polymorpha PS728</name>
    <dbReference type="NCBI Taxonomy" id="1280954"/>
    <lineage>
        <taxon>Bacteria</taxon>
        <taxon>Pseudomonadati</taxon>
        <taxon>Pseudomonadota</taxon>
        <taxon>Alphaproteobacteria</taxon>
        <taxon>Hyphomonadales</taxon>
        <taxon>Hyphomonadaceae</taxon>
        <taxon>Hyphomonas</taxon>
    </lineage>
</organism>
<dbReference type="Gene3D" id="3.40.50.2000">
    <property type="entry name" value="Glycogen Phosphorylase B"/>
    <property type="match status" value="2"/>
</dbReference>
<dbReference type="InterPro" id="IPR002213">
    <property type="entry name" value="UDP_glucos_trans"/>
</dbReference>
<keyword evidence="3" id="KW-1185">Reference proteome</keyword>
<dbReference type="Pfam" id="PF06722">
    <property type="entry name" value="EryCIII-like_C"/>
    <property type="match status" value="1"/>
</dbReference>